<dbReference type="InterPro" id="IPR016181">
    <property type="entry name" value="Acyl_CoA_acyltransferase"/>
</dbReference>
<dbReference type="AlphaFoldDB" id="A0A4R7T820"/>
<keyword evidence="2" id="KW-0687">Ribonucleoprotein</keyword>
<keyword evidence="3" id="KW-1185">Reference proteome</keyword>
<dbReference type="PROSITE" id="PS51186">
    <property type="entry name" value="GNAT"/>
    <property type="match status" value="1"/>
</dbReference>
<gene>
    <name evidence="2" type="ORF">EV138_1629</name>
</gene>
<dbReference type="RefSeq" id="WP_133977771.1">
    <property type="nucleotide sequence ID" value="NZ_SOCE01000001.1"/>
</dbReference>
<dbReference type="Proteomes" id="UP000295151">
    <property type="component" value="Unassembled WGS sequence"/>
</dbReference>
<keyword evidence="2" id="KW-0689">Ribosomal protein</keyword>
<comment type="caution">
    <text evidence="2">The sequence shown here is derived from an EMBL/GenBank/DDBJ whole genome shotgun (WGS) entry which is preliminary data.</text>
</comment>
<name>A0A4R7T820_9ACTN</name>
<sequence>MTTTVALPDEYTFRPPEPNDAEAIVDLLSAYNLAMIGFPDCTLDGVTAFLAEPGFDRGTDSWLVLAGNGLPIGLAASFGLGDRQVVQIDLTSQEPAVAAWLFERATRRAREMGHERGHAQVTVDFFIFRADEPLRALLSDRGCAFGTTYHRMRIDHTADATVPGLPEGVVVRRGAFDDAARWAAHEVVIESFRGQFGFVPRPHDEWVEALEALPTFDWSQLTVLEVGGRAVAVRQCNDGFVEKENCGHIAMLGVLEEFRGRGLARFLLRDAFALDAAAGRAGTMLHVDTNNPTPALGLYLSVGMNPILVIDGLRCVLTTGRLGS</sequence>
<proteinExistence type="predicted"/>
<feature type="domain" description="N-acetyltransferase" evidence="1">
    <location>
        <begin position="174"/>
        <end position="324"/>
    </location>
</feature>
<dbReference type="CDD" id="cd04301">
    <property type="entry name" value="NAT_SF"/>
    <property type="match status" value="1"/>
</dbReference>
<evidence type="ECO:0000259" key="1">
    <source>
        <dbReference type="PROSITE" id="PS51186"/>
    </source>
</evidence>
<dbReference type="Pfam" id="PF00583">
    <property type="entry name" value="Acetyltransf_1"/>
    <property type="match status" value="1"/>
</dbReference>
<dbReference type="GO" id="GO:0016747">
    <property type="term" value="F:acyltransferase activity, transferring groups other than amino-acyl groups"/>
    <property type="evidence" value="ECO:0007669"/>
    <property type="project" value="InterPro"/>
</dbReference>
<evidence type="ECO:0000313" key="3">
    <source>
        <dbReference type="Proteomes" id="UP000295151"/>
    </source>
</evidence>
<reference evidence="2 3" key="1">
    <citation type="submission" date="2019-03" db="EMBL/GenBank/DDBJ databases">
        <title>Genomic Encyclopedia of Type Strains, Phase III (KMG-III): the genomes of soil and plant-associated and newly described type strains.</title>
        <authorList>
            <person name="Whitman W."/>
        </authorList>
    </citation>
    <scope>NUCLEOTIDE SEQUENCE [LARGE SCALE GENOMIC DNA]</scope>
    <source>
        <strain evidence="2 3">VKM Ac-2575</strain>
    </source>
</reference>
<protein>
    <submittedName>
        <fullName evidence="2">Ribosomal protein S18 acetylase RimI-like enzyme</fullName>
    </submittedName>
</protein>
<dbReference type="OrthoDB" id="9799092at2"/>
<dbReference type="EMBL" id="SOCE01000001">
    <property type="protein sequence ID" value="TDU88090.1"/>
    <property type="molecule type" value="Genomic_DNA"/>
</dbReference>
<organism evidence="2 3">
    <name type="scientific">Kribbella voronezhensis</name>
    <dbReference type="NCBI Taxonomy" id="2512212"/>
    <lineage>
        <taxon>Bacteria</taxon>
        <taxon>Bacillati</taxon>
        <taxon>Actinomycetota</taxon>
        <taxon>Actinomycetes</taxon>
        <taxon>Propionibacteriales</taxon>
        <taxon>Kribbellaceae</taxon>
        <taxon>Kribbella</taxon>
    </lineage>
</organism>
<dbReference type="SUPFAM" id="SSF55729">
    <property type="entry name" value="Acyl-CoA N-acyltransferases (Nat)"/>
    <property type="match status" value="2"/>
</dbReference>
<accession>A0A4R7T820</accession>
<evidence type="ECO:0000313" key="2">
    <source>
        <dbReference type="EMBL" id="TDU88090.1"/>
    </source>
</evidence>
<dbReference type="InterPro" id="IPR000182">
    <property type="entry name" value="GNAT_dom"/>
</dbReference>
<dbReference type="GO" id="GO:0005840">
    <property type="term" value="C:ribosome"/>
    <property type="evidence" value="ECO:0007669"/>
    <property type="project" value="UniProtKB-KW"/>
</dbReference>
<dbReference type="Gene3D" id="3.40.630.30">
    <property type="match status" value="1"/>
</dbReference>